<keyword evidence="2" id="KW-1185">Reference proteome</keyword>
<name>A0A9W4WJ10_9GLOM</name>
<reference evidence="1" key="1">
    <citation type="submission" date="2022-08" db="EMBL/GenBank/DDBJ databases">
        <authorList>
            <person name="Kallberg Y."/>
            <person name="Tangrot J."/>
            <person name="Rosling A."/>
        </authorList>
    </citation>
    <scope>NUCLEOTIDE SEQUENCE</scope>
    <source>
        <strain evidence="1">Wild A</strain>
    </source>
</reference>
<dbReference type="EMBL" id="CAMKVN010000215">
    <property type="protein sequence ID" value="CAI2165323.1"/>
    <property type="molecule type" value="Genomic_DNA"/>
</dbReference>
<proteinExistence type="predicted"/>
<gene>
    <name evidence="1" type="ORF">FWILDA_LOCUS2014</name>
</gene>
<evidence type="ECO:0000313" key="1">
    <source>
        <dbReference type="EMBL" id="CAI2165323.1"/>
    </source>
</evidence>
<organism evidence="1 2">
    <name type="scientific">Funneliformis geosporum</name>
    <dbReference type="NCBI Taxonomy" id="1117311"/>
    <lineage>
        <taxon>Eukaryota</taxon>
        <taxon>Fungi</taxon>
        <taxon>Fungi incertae sedis</taxon>
        <taxon>Mucoromycota</taxon>
        <taxon>Glomeromycotina</taxon>
        <taxon>Glomeromycetes</taxon>
        <taxon>Glomerales</taxon>
        <taxon>Glomeraceae</taxon>
        <taxon>Funneliformis</taxon>
    </lineage>
</organism>
<dbReference type="Proteomes" id="UP001153678">
    <property type="component" value="Unassembled WGS sequence"/>
</dbReference>
<dbReference type="AlphaFoldDB" id="A0A9W4WJ10"/>
<sequence length="380" mass="45243">MSLSYELLLIFKEIFPKGRFTHSKEYNKNLLSFMLVNKNWCNSFLPLLWLAPFFDPSGNRISTINTYLSCLSSEQNQFLDNHGITLPPTLYDKPMYNYPIYLKELQIHTLAKNVIKWCIEYDELYCHDIILRCLLELFSCKGTKIDYFEFGCMEYYSFTYDYWTKYPDIFCNINTFNFNILNEDSIKDIFKDVRHVLLSKDALYLYNFSKTLSKIFNKLEYLTADFEGTLWHEPSFDHIQCAIDLGILISCQKNLRNFELIKYKGSCNSCWLDSLKTQKISLSRIYFNEIEFLYQNNDDKLNRLKEFISSLDVEKLLNNKGFNISNFQTKTSLLDATFPKFKHVGFRCGYLEWRKWVKSQHQRQIDKREKDLTKVINIAS</sequence>
<protein>
    <submittedName>
        <fullName evidence="1">3042_t:CDS:1</fullName>
    </submittedName>
</protein>
<evidence type="ECO:0000313" key="2">
    <source>
        <dbReference type="Proteomes" id="UP001153678"/>
    </source>
</evidence>
<dbReference type="OrthoDB" id="2367385at2759"/>
<comment type="caution">
    <text evidence="1">The sequence shown here is derived from an EMBL/GenBank/DDBJ whole genome shotgun (WGS) entry which is preliminary data.</text>
</comment>
<accession>A0A9W4WJ10</accession>